<proteinExistence type="predicted"/>
<dbReference type="CDD" id="cd01317">
    <property type="entry name" value="DHOase_IIa"/>
    <property type="match status" value="1"/>
</dbReference>
<comment type="caution">
    <text evidence="3">The sequence shown here is derived from an EMBL/GenBank/DDBJ whole genome shotgun (WGS) entry which is preliminary data.</text>
</comment>
<dbReference type="InterPro" id="IPR050138">
    <property type="entry name" value="DHOase/Allantoinase_Hydrolase"/>
</dbReference>
<dbReference type="RefSeq" id="WP_379046540.1">
    <property type="nucleotide sequence ID" value="NZ_JBHULZ010000040.1"/>
</dbReference>
<dbReference type="Gene3D" id="2.30.40.10">
    <property type="entry name" value="Urease, subunit C, domain 1"/>
    <property type="match status" value="1"/>
</dbReference>
<dbReference type="Gene3D" id="3.20.20.140">
    <property type="entry name" value="Metal-dependent hydrolases"/>
    <property type="match status" value="1"/>
</dbReference>
<gene>
    <name evidence="3" type="ORF">ACFSQ0_07760</name>
</gene>
<feature type="domain" description="Dihydroorotase catalytic" evidence="2">
    <location>
        <begin position="59"/>
        <end position="238"/>
    </location>
</feature>
<dbReference type="SUPFAM" id="SSF51556">
    <property type="entry name" value="Metallo-dependent hydrolases"/>
    <property type="match status" value="1"/>
</dbReference>
<dbReference type="Proteomes" id="UP001597357">
    <property type="component" value="Unassembled WGS sequence"/>
</dbReference>
<organism evidence="3 4">
    <name type="scientific">Mesonia sediminis</name>
    <dbReference type="NCBI Taxonomy" id="1703946"/>
    <lineage>
        <taxon>Bacteria</taxon>
        <taxon>Pseudomonadati</taxon>
        <taxon>Bacteroidota</taxon>
        <taxon>Flavobacteriia</taxon>
        <taxon>Flavobacteriales</taxon>
        <taxon>Flavobacteriaceae</taxon>
        <taxon>Mesonia</taxon>
    </lineage>
</organism>
<evidence type="ECO:0000259" key="2">
    <source>
        <dbReference type="Pfam" id="PF12890"/>
    </source>
</evidence>
<evidence type="ECO:0000256" key="1">
    <source>
        <dbReference type="ARBA" id="ARBA00022975"/>
    </source>
</evidence>
<keyword evidence="4" id="KW-1185">Reference proteome</keyword>
<dbReference type="InterPro" id="IPR011059">
    <property type="entry name" value="Metal-dep_hydrolase_composite"/>
</dbReference>
<sequence length="419" mass="46293">MRKIILKAVRIIDANSKHHQSVRDILIENETIIKIDHSIEDPEAQLIAIEDLHLSPSWFDPSVSFGEPGFEDRETLVNGIKTAGLSGFAQIGLNPNTSPVTDTQTGIRFAQQYNSSQAVEVFPLGALTKEAKGKDLAELFEMQQAGAIAFTDYKQPIENPNILKIALQYAQGFGGLVQSYPLEKQIAREAQVHESLNSLQLGLKGIPAFAEEIQIKRDLAILAYTGGKLHIPFVSTKNALQLIQEAKADGLQVTCGVAIHQLFYNDAVLHEFDTAKKVMPPLRDEEDRLALVAGVESGIIDCVTCDHLPRKPEEKHVEFEHALPGSVGLESAFGALNRLFGLEKTISLLTQSRKVFQLQEFSIQEGQKASLSLFLPNEDYTFSEQDVISSNNNSIFYGEKLKGKAIGIIHNNQLLLKQL</sequence>
<evidence type="ECO:0000313" key="4">
    <source>
        <dbReference type="Proteomes" id="UP001597357"/>
    </source>
</evidence>
<accession>A0ABW5SE12</accession>
<keyword evidence="1" id="KW-0665">Pyrimidine biosynthesis</keyword>
<dbReference type="InterPro" id="IPR004722">
    <property type="entry name" value="DHOase"/>
</dbReference>
<dbReference type="InterPro" id="IPR024403">
    <property type="entry name" value="DHOase_cat"/>
</dbReference>
<dbReference type="InterPro" id="IPR032466">
    <property type="entry name" value="Metal_Hydrolase"/>
</dbReference>
<dbReference type="EMBL" id="JBHULZ010000040">
    <property type="protein sequence ID" value="MFD2697884.1"/>
    <property type="molecule type" value="Genomic_DNA"/>
</dbReference>
<reference evidence="4" key="1">
    <citation type="journal article" date="2019" name="Int. J. Syst. Evol. Microbiol.">
        <title>The Global Catalogue of Microorganisms (GCM) 10K type strain sequencing project: providing services to taxonomists for standard genome sequencing and annotation.</title>
        <authorList>
            <consortium name="The Broad Institute Genomics Platform"/>
            <consortium name="The Broad Institute Genome Sequencing Center for Infectious Disease"/>
            <person name="Wu L."/>
            <person name="Ma J."/>
        </authorList>
    </citation>
    <scope>NUCLEOTIDE SEQUENCE [LARGE SCALE GENOMIC DNA]</scope>
    <source>
        <strain evidence="4">KCTC 42255</strain>
    </source>
</reference>
<dbReference type="SUPFAM" id="SSF51338">
    <property type="entry name" value="Composite domain of metallo-dependent hydrolases"/>
    <property type="match status" value="1"/>
</dbReference>
<protein>
    <submittedName>
        <fullName evidence="3">Dihydroorotase family protein</fullName>
    </submittedName>
</protein>
<dbReference type="PANTHER" id="PTHR43668:SF2">
    <property type="entry name" value="ALLANTOINASE"/>
    <property type="match status" value="1"/>
</dbReference>
<name>A0ABW5SE12_9FLAO</name>
<dbReference type="Pfam" id="PF12890">
    <property type="entry name" value="DHOase"/>
    <property type="match status" value="1"/>
</dbReference>
<dbReference type="PANTHER" id="PTHR43668">
    <property type="entry name" value="ALLANTOINASE"/>
    <property type="match status" value="1"/>
</dbReference>
<evidence type="ECO:0000313" key="3">
    <source>
        <dbReference type="EMBL" id="MFD2697884.1"/>
    </source>
</evidence>